<dbReference type="AlphaFoldDB" id="A0A1L9SM41"/>
<dbReference type="Proteomes" id="UP000184188">
    <property type="component" value="Unassembled WGS sequence"/>
</dbReference>
<proteinExistence type="predicted"/>
<keyword evidence="1" id="KW-0812">Transmembrane</keyword>
<dbReference type="EMBL" id="KV878339">
    <property type="protein sequence ID" value="OJJ48117.1"/>
    <property type="molecule type" value="Genomic_DNA"/>
</dbReference>
<evidence type="ECO:0000313" key="3">
    <source>
        <dbReference type="Proteomes" id="UP000184188"/>
    </source>
</evidence>
<reference evidence="3" key="1">
    <citation type="journal article" date="2017" name="Genome Biol.">
        <title>Comparative genomics reveals high biological diversity and specific adaptations in the industrially and medically important fungal genus Aspergillus.</title>
        <authorList>
            <person name="de Vries R.P."/>
            <person name="Riley R."/>
            <person name="Wiebenga A."/>
            <person name="Aguilar-Osorio G."/>
            <person name="Amillis S."/>
            <person name="Uchima C.A."/>
            <person name="Anderluh G."/>
            <person name="Asadollahi M."/>
            <person name="Askin M."/>
            <person name="Barry K."/>
            <person name="Battaglia E."/>
            <person name="Bayram O."/>
            <person name="Benocci T."/>
            <person name="Braus-Stromeyer S.A."/>
            <person name="Caldana C."/>
            <person name="Canovas D."/>
            <person name="Cerqueira G.C."/>
            <person name="Chen F."/>
            <person name="Chen W."/>
            <person name="Choi C."/>
            <person name="Clum A."/>
            <person name="Dos Santos R.A."/>
            <person name="Damasio A.R."/>
            <person name="Diallinas G."/>
            <person name="Emri T."/>
            <person name="Fekete E."/>
            <person name="Flipphi M."/>
            <person name="Freyberg S."/>
            <person name="Gallo A."/>
            <person name="Gournas C."/>
            <person name="Habgood R."/>
            <person name="Hainaut M."/>
            <person name="Harispe M.L."/>
            <person name="Henrissat B."/>
            <person name="Hilden K.S."/>
            <person name="Hope R."/>
            <person name="Hossain A."/>
            <person name="Karabika E."/>
            <person name="Karaffa L."/>
            <person name="Karanyi Z."/>
            <person name="Krasevec N."/>
            <person name="Kuo A."/>
            <person name="Kusch H."/>
            <person name="LaButti K."/>
            <person name="Lagendijk E.L."/>
            <person name="Lapidus A."/>
            <person name="Levasseur A."/>
            <person name="Lindquist E."/>
            <person name="Lipzen A."/>
            <person name="Logrieco A.F."/>
            <person name="MacCabe A."/>
            <person name="Maekelae M.R."/>
            <person name="Malavazi I."/>
            <person name="Melin P."/>
            <person name="Meyer V."/>
            <person name="Mielnichuk N."/>
            <person name="Miskei M."/>
            <person name="Molnar A.P."/>
            <person name="Mule G."/>
            <person name="Ngan C.Y."/>
            <person name="Orejas M."/>
            <person name="Orosz E."/>
            <person name="Ouedraogo J.P."/>
            <person name="Overkamp K.M."/>
            <person name="Park H.-S."/>
            <person name="Perrone G."/>
            <person name="Piumi F."/>
            <person name="Punt P.J."/>
            <person name="Ram A.F."/>
            <person name="Ramon A."/>
            <person name="Rauscher S."/>
            <person name="Record E."/>
            <person name="Riano-Pachon D.M."/>
            <person name="Robert V."/>
            <person name="Roehrig J."/>
            <person name="Ruller R."/>
            <person name="Salamov A."/>
            <person name="Salih N.S."/>
            <person name="Samson R.A."/>
            <person name="Sandor E."/>
            <person name="Sanguinetti M."/>
            <person name="Schuetze T."/>
            <person name="Sepcic K."/>
            <person name="Shelest E."/>
            <person name="Sherlock G."/>
            <person name="Sophianopoulou V."/>
            <person name="Squina F.M."/>
            <person name="Sun H."/>
            <person name="Susca A."/>
            <person name="Todd R.B."/>
            <person name="Tsang A."/>
            <person name="Unkles S.E."/>
            <person name="van de Wiele N."/>
            <person name="van Rossen-Uffink D."/>
            <person name="Oliveira J.V."/>
            <person name="Vesth T.C."/>
            <person name="Visser J."/>
            <person name="Yu J.-H."/>
            <person name="Zhou M."/>
            <person name="Andersen M.R."/>
            <person name="Archer D.B."/>
            <person name="Baker S.E."/>
            <person name="Benoit I."/>
            <person name="Brakhage A.A."/>
            <person name="Braus G.H."/>
            <person name="Fischer R."/>
            <person name="Frisvad J.C."/>
            <person name="Goldman G.H."/>
            <person name="Houbraken J."/>
            <person name="Oakley B."/>
            <person name="Pocsi I."/>
            <person name="Scazzocchio C."/>
            <person name="Seiboth B."/>
            <person name="vanKuyk P.A."/>
            <person name="Wortman J."/>
            <person name="Dyer P.S."/>
            <person name="Grigoriev I.V."/>
        </authorList>
    </citation>
    <scope>NUCLEOTIDE SEQUENCE [LARGE SCALE GENOMIC DNA]</scope>
    <source>
        <strain evidence="3">CBS 506.65</strain>
    </source>
</reference>
<dbReference type="RefSeq" id="XP_022582627.1">
    <property type="nucleotide sequence ID" value="XM_022725791.1"/>
</dbReference>
<keyword evidence="3" id="KW-1185">Reference proteome</keyword>
<feature type="transmembrane region" description="Helical" evidence="1">
    <location>
        <begin position="177"/>
        <end position="203"/>
    </location>
</feature>
<gene>
    <name evidence="2" type="ORF">ASPZODRAFT_1518889</name>
</gene>
<accession>A0A1L9SM41</accession>
<sequence>MVLPMSMHTASQLQSCRCSVGMDSQPRTPKRKNQMLFPANGNHRLAASRGVLHRPWSWPMAVQAVAENQQTAINKRAGPPVLVSPLSCCVCLLVLSVSALFLLRFLVHWLHLPFPPRYYYYIHQTELCSLTVSFRLCPRESFGLFRLSSISPLFALVFFFLQSWRLSYYTTSFNIPFFFNIVSLVGQAIIIIIDIISSIIIIIDIL</sequence>
<evidence type="ECO:0000256" key="1">
    <source>
        <dbReference type="SAM" id="Phobius"/>
    </source>
</evidence>
<organism evidence="2 3">
    <name type="scientific">Penicilliopsis zonata CBS 506.65</name>
    <dbReference type="NCBI Taxonomy" id="1073090"/>
    <lineage>
        <taxon>Eukaryota</taxon>
        <taxon>Fungi</taxon>
        <taxon>Dikarya</taxon>
        <taxon>Ascomycota</taxon>
        <taxon>Pezizomycotina</taxon>
        <taxon>Eurotiomycetes</taxon>
        <taxon>Eurotiomycetidae</taxon>
        <taxon>Eurotiales</taxon>
        <taxon>Aspergillaceae</taxon>
        <taxon>Penicilliopsis</taxon>
    </lineage>
</organism>
<protein>
    <submittedName>
        <fullName evidence="2">Uncharacterized protein</fullName>
    </submittedName>
</protein>
<dbReference type="GeneID" id="34612255"/>
<keyword evidence="1" id="KW-0472">Membrane</keyword>
<evidence type="ECO:0000313" key="2">
    <source>
        <dbReference type="EMBL" id="OJJ48117.1"/>
    </source>
</evidence>
<feature type="transmembrane region" description="Helical" evidence="1">
    <location>
        <begin position="81"/>
        <end position="106"/>
    </location>
</feature>
<name>A0A1L9SM41_9EURO</name>
<feature type="transmembrane region" description="Helical" evidence="1">
    <location>
        <begin position="144"/>
        <end position="165"/>
    </location>
</feature>
<keyword evidence="1" id="KW-1133">Transmembrane helix</keyword>
<dbReference type="VEuPathDB" id="FungiDB:ASPZODRAFT_1518889"/>